<evidence type="ECO:0000256" key="10">
    <source>
        <dbReference type="ARBA" id="ARBA00023136"/>
    </source>
</evidence>
<evidence type="ECO:0000313" key="16">
    <source>
        <dbReference type="EMBL" id="MDQ0324244.1"/>
    </source>
</evidence>
<keyword evidence="11" id="KW-0046">Antibiotic resistance</keyword>
<feature type="domain" description="Phosphatidylglycerol lysyltransferase C-terminal" evidence="15">
    <location>
        <begin position="571"/>
        <end position="858"/>
    </location>
</feature>
<dbReference type="InterPro" id="IPR024320">
    <property type="entry name" value="LPG_synthase_C"/>
</dbReference>
<keyword evidence="6 16" id="KW-0808">Transferase</keyword>
<evidence type="ECO:0000256" key="11">
    <source>
        <dbReference type="ARBA" id="ARBA00023251"/>
    </source>
</evidence>
<feature type="transmembrane region" description="Helical" evidence="14">
    <location>
        <begin position="167"/>
        <end position="192"/>
    </location>
</feature>
<evidence type="ECO:0000256" key="12">
    <source>
        <dbReference type="ARBA" id="ARBA00031899"/>
    </source>
</evidence>
<dbReference type="InterPro" id="IPR016181">
    <property type="entry name" value="Acyl_CoA_acyltransferase"/>
</dbReference>
<proteinExistence type="inferred from homology"/>
<keyword evidence="8 14" id="KW-1133">Transmembrane helix</keyword>
<name>A0ABU0C154_9BRAD</name>
<reference evidence="16 17" key="1">
    <citation type="submission" date="2023-07" db="EMBL/GenBank/DDBJ databases">
        <title>Genomic Encyclopedia of Type Strains, Phase IV (KMG-IV): sequencing the most valuable type-strain genomes for metagenomic binning, comparative biology and taxonomic classification.</title>
        <authorList>
            <person name="Goeker M."/>
        </authorList>
    </citation>
    <scope>NUCLEOTIDE SEQUENCE [LARGE SCALE GENOMIC DNA]</scope>
    <source>
        <strain evidence="16 17">DSM 11549</strain>
    </source>
</reference>
<dbReference type="GO" id="GO:0050071">
    <property type="term" value="F:phosphatidylglycerol lysyltransferase activity"/>
    <property type="evidence" value="ECO:0007669"/>
    <property type="project" value="UniProtKB-EC"/>
</dbReference>
<dbReference type="InterPro" id="IPR022791">
    <property type="entry name" value="L-PG_synthase/AglD"/>
</dbReference>
<keyword evidence="5" id="KW-1003">Cell membrane</keyword>
<dbReference type="EMBL" id="JAUSUK010000001">
    <property type="protein sequence ID" value="MDQ0324244.1"/>
    <property type="molecule type" value="Genomic_DNA"/>
</dbReference>
<feature type="transmembrane region" description="Helical" evidence="14">
    <location>
        <begin position="364"/>
        <end position="382"/>
    </location>
</feature>
<keyword evidence="10 14" id="KW-0472">Membrane</keyword>
<evidence type="ECO:0000256" key="13">
    <source>
        <dbReference type="ARBA" id="ARBA00047540"/>
    </source>
</evidence>
<comment type="caution">
    <text evidence="16">The sequence shown here is derived from an EMBL/GenBank/DDBJ whole genome shotgun (WGS) entry which is preliminary data.</text>
</comment>
<dbReference type="EC" id="2.3.2.3" evidence="3"/>
<evidence type="ECO:0000256" key="1">
    <source>
        <dbReference type="ARBA" id="ARBA00004651"/>
    </source>
</evidence>
<dbReference type="Pfam" id="PF09924">
    <property type="entry name" value="LPG_synthase_C"/>
    <property type="match status" value="1"/>
</dbReference>
<dbReference type="PANTHER" id="PTHR34697">
    <property type="entry name" value="PHOSPHATIDYLGLYCEROL LYSYLTRANSFERASE"/>
    <property type="match status" value="1"/>
</dbReference>
<evidence type="ECO:0000256" key="14">
    <source>
        <dbReference type="SAM" id="Phobius"/>
    </source>
</evidence>
<dbReference type="NCBIfam" id="NF033480">
    <property type="entry name" value="bifunc_MprF"/>
    <property type="match status" value="1"/>
</dbReference>
<evidence type="ECO:0000256" key="7">
    <source>
        <dbReference type="ARBA" id="ARBA00022692"/>
    </source>
</evidence>
<keyword evidence="9" id="KW-0443">Lipid metabolism</keyword>
<dbReference type="PANTHER" id="PTHR34697:SF2">
    <property type="entry name" value="PHOSPHATIDYLGLYCEROL LYSYLTRANSFERASE"/>
    <property type="match status" value="1"/>
</dbReference>
<evidence type="ECO:0000256" key="3">
    <source>
        <dbReference type="ARBA" id="ARBA00012014"/>
    </source>
</evidence>
<evidence type="ECO:0000256" key="5">
    <source>
        <dbReference type="ARBA" id="ARBA00022475"/>
    </source>
</evidence>
<dbReference type="Proteomes" id="UP001230253">
    <property type="component" value="Unassembled WGS sequence"/>
</dbReference>
<keyword evidence="17" id="KW-1185">Reference proteome</keyword>
<organism evidence="16 17">
    <name type="scientific">Rhodopseudomonas julia</name>
    <dbReference type="NCBI Taxonomy" id="200617"/>
    <lineage>
        <taxon>Bacteria</taxon>
        <taxon>Pseudomonadati</taxon>
        <taxon>Pseudomonadota</taxon>
        <taxon>Alphaproteobacteria</taxon>
        <taxon>Hyphomicrobiales</taxon>
        <taxon>Nitrobacteraceae</taxon>
        <taxon>Rhodopseudomonas</taxon>
    </lineage>
</organism>
<protein>
    <recommendedName>
        <fullName evidence="4">Phosphatidylglycerol lysyltransferase</fullName>
        <ecNumber evidence="3">2.3.2.3</ecNumber>
    </recommendedName>
    <alternativeName>
        <fullName evidence="12">Lysylphosphatidylglycerol synthase</fullName>
    </alternativeName>
</protein>
<feature type="transmembrane region" description="Helical" evidence="14">
    <location>
        <begin position="88"/>
        <end position="110"/>
    </location>
</feature>
<feature type="transmembrane region" description="Helical" evidence="14">
    <location>
        <begin position="528"/>
        <end position="547"/>
    </location>
</feature>
<evidence type="ECO:0000256" key="6">
    <source>
        <dbReference type="ARBA" id="ARBA00022679"/>
    </source>
</evidence>
<gene>
    <name evidence="16" type="ORF">J2R99_000093</name>
</gene>
<dbReference type="SUPFAM" id="SSF55729">
    <property type="entry name" value="Acyl-CoA N-acyltransferases (Nat)"/>
    <property type="match status" value="1"/>
</dbReference>
<accession>A0ABU0C154</accession>
<feature type="transmembrane region" description="Helical" evidence="14">
    <location>
        <begin position="50"/>
        <end position="68"/>
    </location>
</feature>
<keyword evidence="16" id="KW-0012">Acyltransferase</keyword>
<feature type="transmembrane region" description="Helical" evidence="14">
    <location>
        <begin position="394"/>
        <end position="417"/>
    </location>
</feature>
<feature type="transmembrane region" description="Helical" evidence="14">
    <location>
        <begin position="483"/>
        <end position="505"/>
    </location>
</feature>
<evidence type="ECO:0000259" key="15">
    <source>
        <dbReference type="Pfam" id="PF09924"/>
    </source>
</evidence>
<dbReference type="Pfam" id="PF03706">
    <property type="entry name" value="LPG_synthase_TM"/>
    <property type="match status" value="1"/>
</dbReference>
<evidence type="ECO:0000256" key="4">
    <source>
        <dbReference type="ARBA" id="ARBA00021546"/>
    </source>
</evidence>
<evidence type="ECO:0000313" key="17">
    <source>
        <dbReference type="Proteomes" id="UP001230253"/>
    </source>
</evidence>
<feature type="transmembrane region" description="Helical" evidence="14">
    <location>
        <begin position="454"/>
        <end position="471"/>
    </location>
</feature>
<feature type="transmembrane region" description="Helical" evidence="14">
    <location>
        <begin position="429"/>
        <end position="448"/>
    </location>
</feature>
<evidence type="ECO:0000256" key="2">
    <source>
        <dbReference type="ARBA" id="ARBA00008627"/>
    </source>
</evidence>
<sequence>MARWHVLWGRRLIGMEAAGSSRVAAPDEAAGSDRQSLDGQRQPRRRWRRFLAPGVAVVLLAFMALAVSRLAQDVTYSAVVEALSEVSWWRLGAAGALTALSFLALSFYDVSGLEYAGRRLPYPRVALASFCAYAVGNTAGFGPLSGGAVRYRFYTPLGLKPEEIARVVAFITAGFGLGLVATAGLGLIFAGGPVAEALRMPVPLLRAAGGVVLLLAFSPVIASLRQARTLRLRSVHIVLPRAGLILRQLAITLLDITASAAVLWVLLPQDSIGFVGFVPVYAIAVALGVLSHVPAGLGVFETVMIAALSATLPVDRVLAALVLYRLIYYALPLAAATLTIIALEARRAVAGTALAGAAQLIPPVLAALSLLSGGMLVLSGLTPAAPQRLGLLNAFVPLPIIEGAHFLSSILGTLLLITARGLLFRLDGAWWVTVVATLLALAFAPLKALAVGETVILSLLLIALLATRAEFSRPSSLMHETFSLRWLVAVATILVSCFAVMMFAYKEVAYTHELWWQFEVTADAPRSLRALVGIAFAIATIAVWSLVRPWPGIREKATAEQLEHAVAIAAQQERPDANLVRMGDKSLMFSEDGAAFIMFARQGRSWVALFDPVGARASWPGLVWKFVETARQHGGRAVFYEVGPRDLSLYADAGLAAFKLGESAKVKLADFELQGGRRSNFRNALRKGERAGFEFEVYPADRVPEILNELKAVSDVWLAYHNVREKAFSLGAFDEAYVAAQPVACLRHQGRIIAFATLLTTQVRYEASIDLMRVAPDAPNGTMDFLFLKLILLFKEEGYEWFDLGMAPLSGFRSGSAATLWNRVGRAVFEHGERFYHFKGLHGFKDKFDPHWEPRYMAVSGGINPLIALTDVTVLIGGGLRGVVSK</sequence>
<evidence type="ECO:0000256" key="8">
    <source>
        <dbReference type="ARBA" id="ARBA00022989"/>
    </source>
</evidence>
<comment type="subcellular location">
    <subcellularLocation>
        <location evidence="1">Cell membrane</location>
        <topology evidence="1">Multi-pass membrane protein</topology>
    </subcellularLocation>
</comment>
<feature type="transmembrane region" description="Helical" evidence="14">
    <location>
        <begin position="244"/>
        <end position="266"/>
    </location>
</feature>
<feature type="transmembrane region" description="Helical" evidence="14">
    <location>
        <begin position="272"/>
        <end position="290"/>
    </location>
</feature>
<feature type="transmembrane region" description="Helical" evidence="14">
    <location>
        <begin position="326"/>
        <end position="343"/>
    </location>
</feature>
<feature type="transmembrane region" description="Helical" evidence="14">
    <location>
        <begin position="204"/>
        <end position="224"/>
    </location>
</feature>
<keyword evidence="7 14" id="KW-0812">Transmembrane</keyword>
<comment type="similarity">
    <text evidence="2">Belongs to the LPG synthase family.</text>
</comment>
<evidence type="ECO:0000256" key="9">
    <source>
        <dbReference type="ARBA" id="ARBA00023098"/>
    </source>
</evidence>
<comment type="catalytic activity">
    <reaction evidence="13">
        <text>L-lysyl-tRNA(Lys) + a 1,2-diacyl-sn-glycero-3-phospho-(1'-sn-glycerol) = a 1,2-diacyl-sn-glycero-3-phospho-1'-(3'-O-L-lysyl)-sn-glycerol + tRNA(Lys)</text>
        <dbReference type="Rhea" id="RHEA:10668"/>
        <dbReference type="Rhea" id="RHEA-COMP:9696"/>
        <dbReference type="Rhea" id="RHEA-COMP:9697"/>
        <dbReference type="ChEBI" id="CHEBI:64716"/>
        <dbReference type="ChEBI" id="CHEBI:75792"/>
        <dbReference type="ChEBI" id="CHEBI:78442"/>
        <dbReference type="ChEBI" id="CHEBI:78529"/>
        <dbReference type="EC" id="2.3.2.3"/>
    </reaction>
</comment>
<dbReference type="InterPro" id="IPR051211">
    <property type="entry name" value="PG_lysyltransferase"/>
</dbReference>